<name>A0AAF0XVG4_DAUCS</name>
<dbReference type="PANTHER" id="PTHR47989:SF47">
    <property type="entry name" value="SERINE_THREONINE-PROTEIN KINASE PBL28-RELATED"/>
    <property type="match status" value="1"/>
</dbReference>
<evidence type="ECO:0000256" key="3">
    <source>
        <dbReference type="ARBA" id="ARBA00022840"/>
    </source>
</evidence>
<reference evidence="6" key="2">
    <citation type="submission" date="2022-03" db="EMBL/GenBank/DDBJ databases">
        <title>Draft title - Genomic analysis of global carrot germplasm unveils the trajectory of domestication and the origin of high carotenoid orange carrot.</title>
        <authorList>
            <person name="Iorizzo M."/>
            <person name="Ellison S."/>
            <person name="Senalik D."/>
            <person name="Macko-Podgorni A."/>
            <person name="Grzebelus D."/>
            <person name="Bostan H."/>
            <person name="Rolling W."/>
            <person name="Curaba J."/>
            <person name="Simon P."/>
        </authorList>
    </citation>
    <scope>NUCLEOTIDE SEQUENCE</scope>
    <source>
        <tissue evidence="6">Leaf</tissue>
    </source>
</reference>
<evidence type="ECO:0000313" key="7">
    <source>
        <dbReference type="Proteomes" id="UP000077755"/>
    </source>
</evidence>
<feature type="compositionally biased region" description="Basic and acidic residues" evidence="4">
    <location>
        <begin position="186"/>
        <end position="205"/>
    </location>
</feature>
<dbReference type="AlphaFoldDB" id="A0AAF0XVG4"/>
<dbReference type="PANTHER" id="PTHR47989">
    <property type="entry name" value="OS01G0750732 PROTEIN"/>
    <property type="match status" value="1"/>
</dbReference>
<dbReference type="EMBL" id="CP093351">
    <property type="protein sequence ID" value="WOH15028.1"/>
    <property type="molecule type" value="Genomic_DNA"/>
</dbReference>
<gene>
    <name evidence="6" type="ORF">DCAR_0934560</name>
</gene>
<feature type="domain" description="Protein kinase" evidence="5">
    <location>
        <begin position="1"/>
        <end position="166"/>
    </location>
</feature>
<keyword evidence="2" id="KW-0547">Nucleotide-binding</keyword>
<dbReference type="InterPro" id="IPR000719">
    <property type="entry name" value="Prot_kinase_dom"/>
</dbReference>
<evidence type="ECO:0000256" key="4">
    <source>
        <dbReference type="SAM" id="MobiDB-lite"/>
    </source>
</evidence>
<feature type="compositionally biased region" description="Low complexity" evidence="4">
    <location>
        <begin position="206"/>
        <end position="215"/>
    </location>
</feature>
<dbReference type="GO" id="GO:0005524">
    <property type="term" value="F:ATP binding"/>
    <property type="evidence" value="ECO:0007669"/>
    <property type="project" value="UniProtKB-KW"/>
</dbReference>
<dbReference type="Pfam" id="PF00069">
    <property type="entry name" value="Pkinase"/>
    <property type="match status" value="1"/>
</dbReference>
<dbReference type="SUPFAM" id="SSF56112">
    <property type="entry name" value="Protein kinase-like (PK-like)"/>
    <property type="match status" value="1"/>
</dbReference>
<keyword evidence="1" id="KW-0723">Serine/threonine-protein kinase</keyword>
<evidence type="ECO:0000256" key="1">
    <source>
        <dbReference type="ARBA" id="ARBA00022527"/>
    </source>
</evidence>
<organism evidence="6 7">
    <name type="scientific">Daucus carota subsp. sativus</name>
    <name type="common">Carrot</name>
    <dbReference type="NCBI Taxonomy" id="79200"/>
    <lineage>
        <taxon>Eukaryota</taxon>
        <taxon>Viridiplantae</taxon>
        <taxon>Streptophyta</taxon>
        <taxon>Embryophyta</taxon>
        <taxon>Tracheophyta</taxon>
        <taxon>Spermatophyta</taxon>
        <taxon>Magnoliopsida</taxon>
        <taxon>eudicotyledons</taxon>
        <taxon>Gunneridae</taxon>
        <taxon>Pentapetalae</taxon>
        <taxon>asterids</taxon>
        <taxon>campanulids</taxon>
        <taxon>Apiales</taxon>
        <taxon>Apiaceae</taxon>
        <taxon>Apioideae</taxon>
        <taxon>Scandiceae</taxon>
        <taxon>Daucinae</taxon>
        <taxon>Daucus</taxon>
        <taxon>Daucus sect. Daucus</taxon>
    </lineage>
</organism>
<feature type="region of interest" description="Disordered" evidence="4">
    <location>
        <begin position="180"/>
        <end position="215"/>
    </location>
</feature>
<keyword evidence="1" id="KW-0418">Kinase</keyword>
<keyword evidence="3" id="KW-0067">ATP-binding</keyword>
<dbReference type="InterPro" id="IPR008271">
    <property type="entry name" value="Ser/Thr_kinase_AS"/>
</dbReference>
<dbReference type="InterPro" id="IPR011009">
    <property type="entry name" value="Kinase-like_dom_sf"/>
</dbReference>
<dbReference type="Gene3D" id="1.10.510.10">
    <property type="entry name" value="Transferase(Phosphotransferase) domain 1"/>
    <property type="match status" value="1"/>
</dbReference>
<evidence type="ECO:0000313" key="6">
    <source>
        <dbReference type="EMBL" id="WOH15028.1"/>
    </source>
</evidence>
<keyword evidence="7" id="KW-1185">Reference proteome</keyword>
<dbReference type="Proteomes" id="UP000077755">
    <property type="component" value="Chromosome 9"/>
</dbReference>
<dbReference type="GO" id="GO:0004674">
    <property type="term" value="F:protein serine/threonine kinase activity"/>
    <property type="evidence" value="ECO:0007669"/>
    <property type="project" value="UniProtKB-KW"/>
</dbReference>
<dbReference type="PROSITE" id="PS00108">
    <property type="entry name" value="PROTEIN_KINASE_ST"/>
    <property type="match status" value="1"/>
</dbReference>
<accession>A0AAF0XVG4</accession>
<sequence length="215" mass="24436">MRRVKITLDAARSLAYMLEQAKSSIIHQDIKSTNILLDDRWNAKVADFGIYKAVKDTTNEYITTDYTNKYACQMHGYVDPEYQSTEQLTKKSDVYSLGIVMLELLTTRAPIQHNISILQEKCKSRFSLNTHHGVPKICQLAMECVKDTGAESPTISKVVRELEKIMQLAIPSIDTEFHSSSSGLERSVDQDLYHPSDSDGYDRSRSSVSYETELR</sequence>
<evidence type="ECO:0000256" key="2">
    <source>
        <dbReference type="ARBA" id="ARBA00022741"/>
    </source>
</evidence>
<protein>
    <recommendedName>
        <fullName evidence="5">Protein kinase domain-containing protein</fullName>
    </recommendedName>
</protein>
<evidence type="ECO:0000259" key="5">
    <source>
        <dbReference type="PROSITE" id="PS50011"/>
    </source>
</evidence>
<keyword evidence="1" id="KW-0808">Transferase</keyword>
<proteinExistence type="predicted"/>
<reference evidence="6" key="1">
    <citation type="journal article" date="2016" name="Nat. Genet.">
        <title>A high-quality carrot genome assembly provides new insights into carotenoid accumulation and asterid genome evolution.</title>
        <authorList>
            <person name="Iorizzo M."/>
            <person name="Ellison S."/>
            <person name="Senalik D."/>
            <person name="Zeng P."/>
            <person name="Satapoomin P."/>
            <person name="Huang J."/>
            <person name="Bowman M."/>
            <person name="Iovene M."/>
            <person name="Sanseverino W."/>
            <person name="Cavagnaro P."/>
            <person name="Yildiz M."/>
            <person name="Macko-Podgorni A."/>
            <person name="Moranska E."/>
            <person name="Grzebelus E."/>
            <person name="Grzebelus D."/>
            <person name="Ashrafi H."/>
            <person name="Zheng Z."/>
            <person name="Cheng S."/>
            <person name="Spooner D."/>
            <person name="Van Deynze A."/>
            <person name="Simon P."/>
        </authorList>
    </citation>
    <scope>NUCLEOTIDE SEQUENCE</scope>
    <source>
        <tissue evidence="6">Leaf</tissue>
    </source>
</reference>
<dbReference type="PROSITE" id="PS50011">
    <property type="entry name" value="PROTEIN_KINASE_DOM"/>
    <property type="match status" value="1"/>
</dbReference>